<organism evidence="2 3">
    <name type="scientific">Sporisorium scitamineum</name>
    <dbReference type="NCBI Taxonomy" id="49012"/>
    <lineage>
        <taxon>Eukaryota</taxon>
        <taxon>Fungi</taxon>
        <taxon>Dikarya</taxon>
        <taxon>Basidiomycota</taxon>
        <taxon>Ustilaginomycotina</taxon>
        <taxon>Ustilaginomycetes</taxon>
        <taxon>Ustilaginales</taxon>
        <taxon>Ustilaginaceae</taxon>
        <taxon>Sporisorium</taxon>
    </lineage>
</organism>
<protein>
    <recommendedName>
        <fullName evidence="4">Transposase</fullName>
    </recommendedName>
</protein>
<evidence type="ECO:0000313" key="3">
    <source>
        <dbReference type="Proteomes" id="UP000242770"/>
    </source>
</evidence>
<dbReference type="EMBL" id="CCFA01003128">
    <property type="protein sequence ID" value="CDW98332.1"/>
    <property type="molecule type" value="Genomic_DNA"/>
</dbReference>
<reference evidence="3" key="1">
    <citation type="submission" date="2014-06" db="EMBL/GenBank/DDBJ databases">
        <authorList>
            <person name="Berkman P.J."/>
        </authorList>
    </citation>
    <scope>NUCLEOTIDE SEQUENCE [LARGE SCALE GENOMIC DNA]</scope>
</reference>
<dbReference type="Proteomes" id="UP000242770">
    <property type="component" value="Unassembled WGS sequence"/>
</dbReference>
<sequence>MQPLNVSIFGPLTGSYRRLVADAAEHFTAENGEGKSLRFPTVGSIDKAQFGTFYARAREKVLTQAQARKAFSDSGITLDSSPEKVLQRLAGAGASGTSQQAPLQEFTVPRTASAFNNTIDAYRQESDLREARALRRLIMQAHEESQASIAVLEAKNLVLCAQQERNSKTSAKLGRKRAKGDTRVLTKDRIISRKDAERELVAKGKPKSRNTQGTDQEEEEVAPPAVAVADRDEAFDDGDDDDLMPLNTPSPPPMHTFLDELDDDEPLSAISDDDPGGFGFFDTVPIASSSRIKH</sequence>
<evidence type="ECO:0008006" key="4">
    <source>
        <dbReference type="Google" id="ProtNLM"/>
    </source>
</evidence>
<feature type="region of interest" description="Disordered" evidence="1">
    <location>
        <begin position="196"/>
        <end position="260"/>
    </location>
</feature>
<feature type="compositionally biased region" description="Acidic residues" evidence="1">
    <location>
        <begin position="233"/>
        <end position="243"/>
    </location>
</feature>
<evidence type="ECO:0000313" key="2">
    <source>
        <dbReference type="EMBL" id="CDW98332.1"/>
    </source>
</evidence>
<evidence type="ECO:0000256" key="1">
    <source>
        <dbReference type="SAM" id="MobiDB-lite"/>
    </source>
</evidence>
<name>A0A0F7S5X0_9BASI</name>
<gene>
    <name evidence="2" type="primary">SSCI52450.1</name>
</gene>
<keyword evidence="3" id="KW-1185">Reference proteome</keyword>
<dbReference type="AlphaFoldDB" id="A0A0F7S5X0"/>
<accession>A0A0F7S5X0</accession>
<proteinExistence type="predicted"/>